<comment type="function">
    <text evidence="11">NDH-1 shuttles electrons from NADH, via FMN and iron-sulfur (Fe-S) centers, to quinones in the respiratory chain. The immediate electron acceptor for the enzyme in this species is believed to be ubiquinone. Couples the redox reaction to proton translocation (for every two electrons transferred, four hydrogen ions are translocated across the cytoplasmic membrane), and thus conserves the redox energy in a proton gradient.</text>
</comment>
<dbReference type="GO" id="GO:0008137">
    <property type="term" value="F:NADH dehydrogenase (ubiquinone) activity"/>
    <property type="evidence" value="ECO:0007669"/>
    <property type="project" value="InterPro"/>
</dbReference>
<organism evidence="13 14">
    <name type="scientific">Parachlamydia acanthamoebae</name>
    <dbReference type="NCBI Taxonomy" id="83552"/>
    <lineage>
        <taxon>Bacteria</taxon>
        <taxon>Pseudomonadati</taxon>
        <taxon>Chlamydiota</taxon>
        <taxon>Chlamydiia</taxon>
        <taxon>Parachlamydiales</taxon>
        <taxon>Parachlamydiaceae</taxon>
        <taxon>Parachlamydia</taxon>
    </lineage>
</organism>
<keyword evidence="8 11" id="KW-1133">Transmembrane helix</keyword>
<comment type="catalytic activity">
    <reaction evidence="11 12">
        <text>a quinone + NADH + 5 H(+)(in) = a quinol + NAD(+) + 4 H(+)(out)</text>
        <dbReference type="Rhea" id="RHEA:57888"/>
        <dbReference type="ChEBI" id="CHEBI:15378"/>
        <dbReference type="ChEBI" id="CHEBI:24646"/>
        <dbReference type="ChEBI" id="CHEBI:57540"/>
        <dbReference type="ChEBI" id="CHEBI:57945"/>
        <dbReference type="ChEBI" id="CHEBI:132124"/>
    </reaction>
</comment>
<dbReference type="EC" id="7.1.1.-" evidence="11"/>
<comment type="subcellular location">
    <subcellularLocation>
        <location evidence="11 12">Cell membrane</location>
        <topology evidence="11 12">Multi-pass membrane protein</topology>
    </subcellularLocation>
    <subcellularLocation>
        <location evidence="1">Membrane</location>
        <topology evidence="1">Multi-pass membrane protein</topology>
    </subcellularLocation>
</comment>
<evidence type="ECO:0000256" key="2">
    <source>
        <dbReference type="ARBA" id="ARBA00008472"/>
    </source>
</evidence>
<evidence type="ECO:0000256" key="11">
    <source>
        <dbReference type="HAMAP-Rule" id="MF_01394"/>
    </source>
</evidence>
<dbReference type="Proteomes" id="UP000031307">
    <property type="component" value="Unassembled WGS sequence"/>
</dbReference>
<keyword evidence="10 11" id="KW-0472">Membrane</keyword>
<keyword evidence="5 11" id="KW-0812">Transmembrane</keyword>
<feature type="transmembrane region" description="Helical" evidence="11">
    <location>
        <begin position="83"/>
        <end position="100"/>
    </location>
</feature>
<keyword evidence="9 11" id="KW-0520">NAD</keyword>
<dbReference type="InterPro" id="IPR000440">
    <property type="entry name" value="NADH_UbQ/plastoQ_OxRdtase_su3"/>
</dbReference>
<evidence type="ECO:0000313" key="14">
    <source>
        <dbReference type="Proteomes" id="UP000031307"/>
    </source>
</evidence>
<reference evidence="13 14" key="1">
    <citation type="journal article" date="2014" name="Mol. Biol. Evol.">
        <title>Massive expansion of Ubiquitination-related gene families within the Chlamydiae.</title>
        <authorList>
            <person name="Domman D."/>
            <person name="Collingro A."/>
            <person name="Lagkouvardos I."/>
            <person name="Gehre L."/>
            <person name="Weinmaier T."/>
            <person name="Rattei T."/>
            <person name="Subtil A."/>
            <person name="Horn M."/>
        </authorList>
    </citation>
    <scope>NUCLEOTIDE SEQUENCE [LARGE SCALE GENOMIC DNA]</scope>
    <source>
        <strain evidence="13 14">OEW1</strain>
    </source>
</reference>
<keyword evidence="4 11" id="KW-1003">Cell membrane</keyword>
<dbReference type="EMBL" id="JSAM01000107">
    <property type="protein sequence ID" value="KIA76702.1"/>
    <property type="molecule type" value="Genomic_DNA"/>
</dbReference>
<comment type="caution">
    <text evidence="13">The sequence shown here is derived from an EMBL/GenBank/DDBJ whole genome shotgun (WGS) entry which is preliminary data.</text>
</comment>
<proteinExistence type="inferred from homology"/>
<keyword evidence="3 11" id="KW-0813">Transport</keyword>
<keyword evidence="6 11" id="KW-0874">Quinone</keyword>
<evidence type="ECO:0000256" key="1">
    <source>
        <dbReference type="ARBA" id="ARBA00004141"/>
    </source>
</evidence>
<comment type="similarity">
    <text evidence="2 11 12">Belongs to the complex I subunit 3 family.</text>
</comment>
<evidence type="ECO:0000256" key="6">
    <source>
        <dbReference type="ARBA" id="ARBA00022719"/>
    </source>
</evidence>
<dbReference type="HAMAP" id="MF_01394">
    <property type="entry name" value="NDH1_NuoA"/>
    <property type="match status" value="1"/>
</dbReference>
<evidence type="ECO:0000256" key="7">
    <source>
        <dbReference type="ARBA" id="ARBA00022967"/>
    </source>
</evidence>
<gene>
    <name evidence="13" type="primary">nuoA1</name>
    <name evidence="11" type="synonym">nuoA</name>
    <name evidence="13" type="ORF">DB43_HL00110</name>
</gene>
<dbReference type="PATRIC" id="fig|83552.4.peg.2164"/>
<dbReference type="AlphaFoldDB" id="A0A0C1E5Y0"/>
<dbReference type="PANTHER" id="PTHR11058">
    <property type="entry name" value="NADH-UBIQUINONE OXIDOREDUCTASE CHAIN 3"/>
    <property type="match status" value="1"/>
</dbReference>
<dbReference type="InterPro" id="IPR023043">
    <property type="entry name" value="NAD(P)H_OxRDtase_bac/plastid"/>
</dbReference>
<evidence type="ECO:0000313" key="13">
    <source>
        <dbReference type="EMBL" id="KIA76702.1"/>
    </source>
</evidence>
<feature type="transmembrane region" description="Helical" evidence="11">
    <location>
        <begin position="29"/>
        <end position="50"/>
    </location>
</feature>
<evidence type="ECO:0000256" key="5">
    <source>
        <dbReference type="ARBA" id="ARBA00022692"/>
    </source>
</evidence>
<dbReference type="GO" id="GO:0005886">
    <property type="term" value="C:plasma membrane"/>
    <property type="evidence" value="ECO:0007669"/>
    <property type="project" value="UniProtKB-SubCell"/>
</dbReference>
<dbReference type="InterPro" id="IPR038430">
    <property type="entry name" value="NDAH_ubi_oxred_su3_sf"/>
</dbReference>
<dbReference type="GO" id="GO:0048038">
    <property type="term" value="F:quinone binding"/>
    <property type="evidence" value="ECO:0007669"/>
    <property type="project" value="UniProtKB-KW"/>
</dbReference>
<sequence length="140" mass="16431">MVWKKISSRFFEVKAILKQGDIVSDYFPVYVYFGLVFFVTLATLSLSALFPSKKTSPAKFMPYESGIQTEAHLLQERFPLRHYLVALIFLVFDIEVIFLYPWAVVAKQMGRFAFYEMAFFIVVLLVGFAYVWRKKGLQWQ</sequence>
<dbReference type="GO" id="GO:0030964">
    <property type="term" value="C:NADH dehydrogenase complex"/>
    <property type="evidence" value="ECO:0007669"/>
    <property type="project" value="TreeGrafter"/>
</dbReference>
<dbReference type="Gene3D" id="1.20.58.1610">
    <property type="entry name" value="NADH:ubiquinone/plastoquinone oxidoreductase, chain 3"/>
    <property type="match status" value="1"/>
</dbReference>
<evidence type="ECO:0000256" key="12">
    <source>
        <dbReference type="RuleBase" id="RU003639"/>
    </source>
</evidence>
<evidence type="ECO:0000256" key="10">
    <source>
        <dbReference type="ARBA" id="ARBA00023136"/>
    </source>
</evidence>
<keyword evidence="13" id="KW-0560">Oxidoreductase</keyword>
<dbReference type="Pfam" id="PF00507">
    <property type="entry name" value="Oxidored_q4"/>
    <property type="match status" value="1"/>
</dbReference>
<evidence type="ECO:0000256" key="4">
    <source>
        <dbReference type="ARBA" id="ARBA00022475"/>
    </source>
</evidence>
<evidence type="ECO:0000256" key="9">
    <source>
        <dbReference type="ARBA" id="ARBA00023027"/>
    </source>
</evidence>
<accession>A0A0C1E5Y0</accession>
<dbReference type="GO" id="GO:0050136">
    <property type="term" value="F:NADH dehydrogenase (quinone) (non-electrogenic) activity"/>
    <property type="evidence" value="ECO:0007669"/>
    <property type="project" value="UniProtKB-UniRule"/>
</dbReference>
<keyword evidence="7 11" id="KW-1278">Translocase</keyword>
<feature type="transmembrane region" description="Helical" evidence="11">
    <location>
        <begin position="112"/>
        <end position="132"/>
    </location>
</feature>
<evidence type="ECO:0000256" key="8">
    <source>
        <dbReference type="ARBA" id="ARBA00022989"/>
    </source>
</evidence>
<protein>
    <recommendedName>
        <fullName evidence="11">NADH-quinone oxidoreductase subunit A</fullName>
        <ecNumber evidence="11">7.1.1.-</ecNumber>
    </recommendedName>
    <alternativeName>
        <fullName evidence="11">NADH dehydrogenase I subunit A</fullName>
    </alternativeName>
    <alternativeName>
        <fullName evidence="11">NDH-1 subunit A</fullName>
    </alternativeName>
    <alternativeName>
        <fullName evidence="11">NUO1</fullName>
    </alternativeName>
</protein>
<evidence type="ECO:0000256" key="3">
    <source>
        <dbReference type="ARBA" id="ARBA00022448"/>
    </source>
</evidence>
<comment type="subunit">
    <text evidence="11">NDH-1 is composed of 14 different subunits. Subunits NuoA, H, J, K, L, M, N constitute the membrane sector of the complex.</text>
</comment>
<name>A0A0C1E5Y0_9BACT</name>
<dbReference type="PANTHER" id="PTHR11058:SF22">
    <property type="entry name" value="NADH-QUINONE OXIDOREDUCTASE SUBUNIT A"/>
    <property type="match status" value="1"/>
</dbReference>
<keyword evidence="11" id="KW-0830">Ubiquinone</keyword>